<protein>
    <submittedName>
        <fullName evidence="5">Transketolase</fullName>
    </submittedName>
</protein>
<evidence type="ECO:0000313" key="5">
    <source>
        <dbReference type="EMBL" id="KYZ77952.1"/>
    </source>
</evidence>
<dbReference type="STRING" id="1794912.AXX12_16950"/>
<keyword evidence="6" id="KW-1185">Reference proteome</keyword>
<feature type="domain" description="Transketolase N-terminal" evidence="4">
    <location>
        <begin position="17"/>
        <end position="275"/>
    </location>
</feature>
<evidence type="ECO:0000256" key="2">
    <source>
        <dbReference type="ARBA" id="ARBA00007131"/>
    </source>
</evidence>
<comment type="cofactor">
    <cofactor evidence="1">
        <name>thiamine diphosphate</name>
        <dbReference type="ChEBI" id="CHEBI:58937"/>
    </cofactor>
</comment>
<name>A0A154BVJ0_ANASB</name>
<reference evidence="5 6" key="1">
    <citation type="submission" date="2016-02" db="EMBL/GenBank/DDBJ databases">
        <title>Anaerosporomusa subterraneum gen. nov., sp. nov., a spore-forming obligate anaerobe isolated from saprolite.</title>
        <authorList>
            <person name="Choi J.K."/>
            <person name="Shah M."/>
            <person name="Yee N."/>
        </authorList>
    </citation>
    <scope>NUCLEOTIDE SEQUENCE [LARGE SCALE GENOMIC DNA]</scope>
    <source>
        <strain evidence="5 6">RU4</strain>
    </source>
</reference>
<dbReference type="EMBL" id="LSGP01000005">
    <property type="protein sequence ID" value="KYZ77952.1"/>
    <property type="molecule type" value="Genomic_DNA"/>
</dbReference>
<accession>A0A154BVJ0</accession>
<organism evidence="5 6">
    <name type="scientific">Anaerosporomusa subterranea</name>
    <dbReference type="NCBI Taxonomy" id="1794912"/>
    <lineage>
        <taxon>Bacteria</taxon>
        <taxon>Bacillati</taxon>
        <taxon>Bacillota</taxon>
        <taxon>Negativicutes</taxon>
        <taxon>Acetonemataceae</taxon>
        <taxon>Anaerosporomusa</taxon>
    </lineage>
</organism>
<dbReference type="PANTHER" id="PTHR47514">
    <property type="entry name" value="TRANSKETOLASE N-TERMINAL SECTION-RELATED"/>
    <property type="match status" value="1"/>
</dbReference>
<dbReference type="AlphaFoldDB" id="A0A154BVJ0"/>
<proteinExistence type="inferred from homology"/>
<dbReference type="InterPro" id="IPR005474">
    <property type="entry name" value="Transketolase_N"/>
</dbReference>
<evidence type="ECO:0000313" key="6">
    <source>
        <dbReference type="Proteomes" id="UP000076268"/>
    </source>
</evidence>
<dbReference type="CDD" id="cd02012">
    <property type="entry name" value="TPP_TK"/>
    <property type="match status" value="1"/>
</dbReference>
<keyword evidence="3" id="KW-0786">Thiamine pyrophosphate</keyword>
<gene>
    <name evidence="5" type="ORF">AXX12_16950</name>
</gene>
<dbReference type="Gene3D" id="3.40.50.970">
    <property type="match status" value="1"/>
</dbReference>
<dbReference type="SUPFAM" id="SSF52518">
    <property type="entry name" value="Thiamin diphosphate-binding fold (THDP-binding)"/>
    <property type="match status" value="1"/>
</dbReference>
<evidence type="ECO:0000259" key="4">
    <source>
        <dbReference type="Pfam" id="PF00456"/>
    </source>
</evidence>
<dbReference type="Proteomes" id="UP000076268">
    <property type="component" value="Unassembled WGS sequence"/>
</dbReference>
<dbReference type="PANTHER" id="PTHR47514:SF1">
    <property type="entry name" value="TRANSKETOLASE N-TERMINAL SECTION-RELATED"/>
    <property type="match status" value="1"/>
</dbReference>
<dbReference type="InterPro" id="IPR029061">
    <property type="entry name" value="THDP-binding"/>
</dbReference>
<evidence type="ECO:0000256" key="1">
    <source>
        <dbReference type="ARBA" id="ARBA00001964"/>
    </source>
</evidence>
<dbReference type="OrthoDB" id="8732661at2"/>
<comment type="caution">
    <text evidence="5">The sequence shown here is derived from an EMBL/GenBank/DDBJ whole genome shotgun (WGS) entry which is preliminary data.</text>
</comment>
<sequence>MTLSAARIDFLNEKCHQFRVALIKLLYQIQTGHPGGSLSAVEILTALYYEKLNIQPDNPAYPDRDRFVLGKGHAAPMLYLILAEKGYFSKTEMNTLRQINSRLQGHPCAKMTPGVDLSSGPLGLGISAAVGMAAATKLDNKNLYTYVLMGDGEIQEGIVWEAAMAASKFKLDNLIGIIDCNGVQLDGTVEEIMPLGNLADKWKSFGWRVIETDGHDIQAVSTAIDQAKAVTGQPTMIIAKTVKGKGVSFMEGKNTWHGKPINEQEYSAALRELGVR</sequence>
<evidence type="ECO:0000256" key="3">
    <source>
        <dbReference type="ARBA" id="ARBA00023052"/>
    </source>
</evidence>
<dbReference type="Pfam" id="PF00456">
    <property type="entry name" value="Transketolase_N"/>
    <property type="match status" value="1"/>
</dbReference>
<comment type="similarity">
    <text evidence="2">Belongs to the transketolase family.</text>
</comment>
<dbReference type="RefSeq" id="WP_066237496.1">
    <property type="nucleotide sequence ID" value="NZ_LSGP01000005.1"/>
</dbReference>